<dbReference type="Proteomes" id="UP000007384">
    <property type="component" value="Chromosome"/>
</dbReference>
<accession>H9UCQ8</accession>
<name>H9UCQ8_FERPD</name>
<dbReference type="eggNOG" id="ENOG50318GB">
    <property type="taxonomic scope" value="Bacteria"/>
</dbReference>
<dbReference type="STRING" id="771875.Ferpe_1213"/>
<keyword evidence="2" id="KW-1185">Reference proteome</keyword>
<dbReference type="EMBL" id="CP003260">
    <property type="protein sequence ID" value="AFG35301.1"/>
    <property type="molecule type" value="Genomic_DNA"/>
</dbReference>
<dbReference type="AlphaFoldDB" id="H9UCQ8"/>
<sequence length="475" mass="54416">MEKGGAGNLKLFFLLFLFGLSYITSAFALEFSLASSYNFGSKLFLMYNEREVINNSSFWTFDIGLLHLSDAFEFKASMVAKNDGVFNDPFSESYYAGFYFDFKEGSISLRNDNFSVTLGKTHLGDVVPSPYSLFISSVNIPRNTVDVSFDDGKFIYITRWTQLCELKFGTDEREKLKSSNYKVYALRIGNLRFGYEDITVYVGQTFNFEYFANPIPSFFIQYVNDAGRPYPEGVGETNYISGFFLDYTDIDRYYYAQVLVDDINMNRFIYPESYQNPDKIAWSIGLVQKTSIGTFSFYHAGATKYTFQPSAESGNQMFYGYTYYPYFIYTRDGKNVVLPFELLYAGYKYGENNLAFMVNYAPSFIPNFNANFEFVILGERSPVNPWNDRTTYLPGTHLLDDPVKEYRAIGTISYSESISRHLKFWASVSAGFIWNASTLVEVSSDNVRKPLLRPQEGNNLPFFSGNFGVSFSKSF</sequence>
<proteinExistence type="predicted"/>
<organism evidence="1 2">
    <name type="scientific">Fervidobacterium pennivorans (strain DSM 9078 / Ven5)</name>
    <dbReference type="NCBI Taxonomy" id="771875"/>
    <lineage>
        <taxon>Bacteria</taxon>
        <taxon>Thermotogati</taxon>
        <taxon>Thermotogota</taxon>
        <taxon>Thermotogae</taxon>
        <taxon>Thermotogales</taxon>
        <taxon>Fervidobacteriaceae</taxon>
        <taxon>Fervidobacterium</taxon>
    </lineage>
</organism>
<dbReference type="KEGG" id="fpe:Ferpe_1213"/>
<evidence type="ECO:0000313" key="1">
    <source>
        <dbReference type="EMBL" id="AFG35301.1"/>
    </source>
</evidence>
<reference evidence="1" key="1">
    <citation type="submission" date="2012-03" db="EMBL/GenBank/DDBJ databases">
        <title>Complete sequence of Fervidobacterium pennivorans DSM 9078.</title>
        <authorList>
            <consortium name="US DOE Joint Genome Institute"/>
            <person name="Lucas S."/>
            <person name="Han J."/>
            <person name="Lapidus A."/>
            <person name="Cheng J.-F."/>
            <person name="Goodwin L."/>
            <person name="Pitluck S."/>
            <person name="Peters L."/>
            <person name="Ovchinnikova G."/>
            <person name="Lu M."/>
            <person name="Detter J.C."/>
            <person name="Han C."/>
            <person name="Tapia R."/>
            <person name="Land M."/>
            <person name="Hauser L."/>
            <person name="Kyrpides N."/>
            <person name="Ivanova N."/>
            <person name="Pagani I."/>
            <person name="Noll K.M."/>
            <person name="Woyke T."/>
        </authorList>
    </citation>
    <scope>NUCLEOTIDE SEQUENCE</scope>
    <source>
        <strain evidence="1">DSM 9078</strain>
    </source>
</reference>
<dbReference type="PATRIC" id="fig|771875.3.peg.1232"/>
<dbReference type="OrthoDB" id="48478at2"/>
<gene>
    <name evidence="1" type="ordered locus">Ferpe_1213</name>
</gene>
<dbReference type="RefSeq" id="WP_014451741.1">
    <property type="nucleotide sequence ID" value="NC_017095.1"/>
</dbReference>
<dbReference type="HOGENOM" id="CLU_037207_0_0_0"/>
<protein>
    <submittedName>
        <fullName evidence="1">Uncharacterized protein</fullName>
    </submittedName>
</protein>
<evidence type="ECO:0000313" key="2">
    <source>
        <dbReference type="Proteomes" id="UP000007384"/>
    </source>
</evidence>